<accession>A0A0S4QNN1</accession>
<dbReference type="RefSeq" id="WP_091278072.1">
    <property type="nucleotide sequence ID" value="NZ_FAOZ01000010.1"/>
</dbReference>
<dbReference type="SUPFAM" id="SSF53335">
    <property type="entry name" value="S-adenosyl-L-methionine-dependent methyltransferases"/>
    <property type="match status" value="1"/>
</dbReference>
<dbReference type="InterPro" id="IPR029063">
    <property type="entry name" value="SAM-dependent_MTases_sf"/>
</dbReference>
<dbReference type="InterPro" id="IPR007213">
    <property type="entry name" value="Ppm1/Ppm2/Tcmp"/>
</dbReference>
<gene>
    <name evidence="3" type="ORF">Ga0074812_11084</name>
</gene>
<dbReference type="Proteomes" id="UP000198802">
    <property type="component" value="Unassembled WGS sequence"/>
</dbReference>
<dbReference type="GO" id="GO:0032259">
    <property type="term" value="P:methylation"/>
    <property type="evidence" value="ECO:0007669"/>
    <property type="project" value="UniProtKB-KW"/>
</dbReference>
<dbReference type="PANTHER" id="PTHR43619:SF2">
    <property type="entry name" value="S-ADENOSYL-L-METHIONINE-DEPENDENT METHYLTRANSFERASES SUPERFAMILY PROTEIN"/>
    <property type="match status" value="1"/>
</dbReference>
<dbReference type="EMBL" id="FAOZ01000010">
    <property type="protein sequence ID" value="CUU57069.1"/>
    <property type="molecule type" value="Genomic_DNA"/>
</dbReference>
<reference evidence="4" key="1">
    <citation type="submission" date="2015-11" db="EMBL/GenBank/DDBJ databases">
        <authorList>
            <person name="Varghese N."/>
        </authorList>
    </citation>
    <scope>NUCLEOTIDE SEQUENCE [LARGE SCALE GENOMIC DNA]</scope>
    <source>
        <strain evidence="4">DSM 45899</strain>
    </source>
</reference>
<dbReference type="PANTHER" id="PTHR43619">
    <property type="entry name" value="S-ADENOSYL-L-METHIONINE-DEPENDENT METHYLTRANSFERASE YKTD-RELATED"/>
    <property type="match status" value="1"/>
</dbReference>
<keyword evidence="4" id="KW-1185">Reference proteome</keyword>
<dbReference type="Pfam" id="PF04072">
    <property type="entry name" value="LCM"/>
    <property type="match status" value="1"/>
</dbReference>
<evidence type="ECO:0000256" key="2">
    <source>
        <dbReference type="ARBA" id="ARBA00022679"/>
    </source>
</evidence>
<organism evidence="3 4">
    <name type="scientific">Parafrankia irregularis</name>
    <dbReference type="NCBI Taxonomy" id="795642"/>
    <lineage>
        <taxon>Bacteria</taxon>
        <taxon>Bacillati</taxon>
        <taxon>Actinomycetota</taxon>
        <taxon>Actinomycetes</taxon>
        <taxon>Frankiales</taxon>
        <taxon>Frankiaceae</taxon>
        <taxon>Parafrankia</taxon>
    </lineage>
</organism>
<dbReference type="Gene3D" id="3.40.50.150">
    <property type="entry name" value="Vaccinia Virus protein VP39"/>
    <property type="match status" value="1"/>
</dbReference>
<dbReference type="AlphaFoldDB" id="A0A0S4QNN1"/>
<name>A0A0S4QNN1_9ACTN</name>
<sequence length="309" mass="33862">MKAAGGSRTAVLVCQGRAVADGLTATGRFADPLAAHLLRGEERRTVEQVRAGKPPASLPDRIDYESVRACATIIVPRVIAIDDALRDHPSPQVVLLGAGLDDRAWRMPELAGSVVFEVDHPASQRDKRERLVGLGQPWVTGPGEITRPAGPAGPAEPVRFVPVDFARDRLGSALAAAGHRADAPTTWIWEGVVPYLTRAEVERTMAVVAGLSAPDSRLIINYQARQVRIAIGQWIARMMHTLARRSSMWVNEPWRSYWTAATMCELLGRHGFTVRRDEDLLAIAERLDTPTSRRNSLRSGRVVVADRPQ</sequence>
<proteinExistence type="predicted"/>
<keyword evidence="1 3" id="KW-0489">Methyltransferase</keyword>
<evidence type="ECO:0000256" key="1">
    <source>
        <dbReference type="ARBA" id="ARBA00022603"/>
    </source>
</evidence>
<keyword evidence="2 3" id="KW-0808">Transferase</keyword>
<evidence type="ECO:0000313" key="3">
    <source>
        <dbReference type="EMBL" id="CUU57069.1"/>
    </source>
</evidence>
<dbReference type="GO" id="GO:0008168">
    <property type="term" value="F:methyltransferase activity"/>
    <property type="evidence" value="ECO:0007669"/>
    <property type="project" value="UniProtKB-KW"/>
</dbReference>
<evidence type="ECO:0000313" key="4">
    <source>
        <dbReference type="Proteomes" id="UP000198802"/>
    </source>
</evidence>
<protein>
    <submittedName>
        <fullName evidence="3">Methyltransferase, TIGR00027 family</fullName>
    </submittedName>
</protein>